<comment type="caution">
    <text evidence="11">The sequence shown here is derived from an EMBL/GenBank/DDBJ whole genome shotgun (WGS) entry which is preliminary data.</text>
</comment>
<gene>
    <name evidence="11" type="primary">alkT</name>
    <name evidence="11" type="ORF">TPL01_22640</name>
</gene>
<keyword evidence="7" id="KW-0560">Oxidoreductase</keyword>
<dbReference type="PANTHER" id="PTHR43429">
    <property type="entry name" value="PYRIDINE NUCLEOTIDE-DISULFIDE OXIDOREDUCTASE DOMAIN-CONTAINING"/>
    <property type="match status" value="1"/>
</dbReference>
<evidence type="ECO:0000256" key="5">
    <source>
        <dbReference type="ARBA" id="ARBA00022630"/>
    </source>
</evidence>
<keyword evidence="6" id="KW-0274">FAD</keyword>
<comment type="similarity">
    <text evidence="3">Belongs to the FAD-dependent oxidoreductase family.</text>
</comment>
<name>A0A512L9G1_9PROT</name>
<dbReference type="PRINTS" id="PR00411">
    <property type="entry name" value="PNDRDTASEI"/>
</dbReference>
<keyword evidence="8" id="KW-0520">NAD</keyword>
<dbReference type="InterPro" id="IPR036188">
    <property type="entry name" value="FAD/NAD-bd_sf"/>
</dbReference>
<evidence type="ECO:0000259" key="10">
    <source>
        <dbReference type="Pfam" id="PF18113"/>
    </source>
</evidence>
<feature type="domain" description="Rubredoxin binding" evidence="10">
    <location>
        <begin position="306"/>
        <end position="376"/>
    </location>
</feature>
<dbReference type="OrthoDB" id="9769238at2"/>
<dbReference type="RefSeq" id="WP_147073823.1">
    <property type="nucleotide sequence ID" value="NZ_AP021884.1"/>
</dbReference>
<evidence type="ECO:0000256" key="7">
    <source>
        <dbReference type="ARBA" id="ARBA00023002"/>
    </source>
</evidence>
<dbReference type="Pfam" id="PF18113">
    <property type="entry name" value="Rbx_binding"/>
    <property type="match status" value="1"/>
</dbReference>
<comment type="subcellular location">
    <subcellularLocation>
        <location evidence="2">Cytoplasm</location>
    </subcellularLocation>
</comment>
<evidence type="ECO:0000256" key="3">
    <source>
        <dbReference type="ARBA" id="ARBA00006442"/>
    </source>
</evidence>
<evidence type="ECO:0000313" key="12">
    <source>
        <dbReference type="Proteomes" id="UP000321337"/>
    </source>
</evidence>
<sequence>MEHIVIIGSGLAGYTLARELRKLDKAVPLIIITADDGRYYSKPLLSNALAQGKTADQLAGAFAPVMAEQLNAEVLAFSRVEEIDPVARSVRVAQRVIAYSKLVLALGADPVRPQLAGNAADSVLSVNDLMDYARFRERMAGARRVTILGGGLIGCEFANDLSHAGHQVDIVHPALHPLDRLLPEAAAQDLQRGLAGVGVTWHLGHTATAVNHAAAGYAVTLDDGVIIAADAVLAAIGLRPRVTLAQAAGIRAARGIQVNRLLETSAAGVYALGDCAEVAGHVLPYVMPLMAQARALAATLAGTPTEVVYPAMPVMVKTPACPVAVATVAEGLAGSWQVACGEEGVCALYQDDQQGLLGFALTGKQAGQRQALAKRLPALMP</sequence>
<dbReference type="EMBL" id="BKAD01000024">
    <property type="protein sequence ID" value="GEP31126.1"/>
    <property type="molecule type" value="Genomic_DNA"/>
</dbReference>
<dbReference type="GO" id="GO:0005737">
    <property type="term" value="C:cytoplasm"/>
    <property type="evidence" value="ECO:0007669"/>
    <property type="project" value="UniProtKB-SubCell"/>
</dbReference>
<dbReference type="InterPro" id="IPR023753">
    <property type="entry name" value="FAD/NAD-binding_dom"/>
</dbReference>
<evidence type="ECO:0000256" key="2">
    <source>
        <dbReference type="ARBA" id="ARBA00004496"/>
    </source>
</evidence>
<dbReference type="Gene3D" id="3.30.390.120">
    <property type="match status" value="1"/>
</dbReference>
<dbReference type="PANTHER" id="PTHR43429:SF3">
    <property type="entry name" value="NITRITE REDUCTASE [NAD(P)H]"/>
    <property type="match status" value="1"/>
</dbReference>
<proteinExistence type="inferred from homology"/>
<evidence type="ECO:0000256" key="4">
    <source>
        <dbReference type="ARBA" id="ARBA00022490"/>
    </source>
</evidence>
<dbReference type="PRINTS" id="PR00368">
    <property type="entry name" value="FADPNR"/>
</dbReference>
<dbReference type="Gene3D" id="3.50.50.60">
    <property type="entry name" value="FAD/NAD(P)-binding domain"/>
    <property type="match status" value="2"/>
</dbReference>
<protein>
    <submittedName>
        <fullName evidence="11">Rubredoxin-NAD(+) reductase</fullName>
    </submittedName>
</protein>
<dbReference type="InterPro" id="IPR041364">
    <property type="entry name" value="Rbx-bd"/>
</dbReference>
<keyword evidence="5" id="KW-0285">Flavoprotein</keyword>
<dbReference type="Proteomes" id="UP000321337">
    <property type="component" value="Unassembled WGS sequence"/>
</dbReference>
<evidence type="ECO:0000259" key="9">
    <source>
        <dbReference type="Pfam" id="PF07992"/>
    </source>
</evidence>
<organism evidence="11 12">
    <name type="scientific">Sulfuriferula plumbiphila</name>
    <dbReference type="NCBI Taxonomy" id="171865"/>
    <lineage>
        <taxon>Bacteria</taxon>
        <taxon>Pseudomonadati</taxon>
        <taxon>Pseudomonadota</taxon>
        <taxon>Betaproteobacteria</taxon>
        <taxon>Nitrosomonadales</taxon>
        <taxon>Sulfuricellaceae</taxon>
        <taxon>Sulfuriferula</taxon>
    </lineage>
</organism>
<evidence type="ECO:0000313" key="11">
    <source>
        <dbReference type="EMBL" id="GEP31126.1"/>
    </source>
</evidence>
<dbReference type="SUPFAM" id="SSF51905">
    <property type="entry name" value="FAD/NAD(P)-binding domain"/>
    <property type="match status" value="1"/>
</dbReference>
<evidence type="ECO:0000256" key="6">
    <source>
        <dbReference type="ARBA" id="ARBA00022827"/>
    </source>
</evidence>
<dbReference type="AlphaFoldDB" id="A0A512L9G1"/>
<accession>A0A512L9G1</accession>
<dbReference type="GO" id="GO:0016491">
    <property type="term" value="F:oxidoreductase activity"/>
    <property type="evidence" value="ECO:0007669"/>
    <property type="project" value="UniProtKB-KW"/>
</dbReference>
<dbReference type="InterPro" id="IPR050260">
    <property type="entry name" value="FAD-bd_OxRdtase"/>
</dbReference>
<keyword evidence="12" id="KW-1185">Reference proteome</keyword>
<reference evidence="11 12" key="1">
    <citation type="submission" date="2019-07" db="EMBL/GenBank/DDBJ databases">
        <title>Whole genome shotgun sequence of Thiobacillus plumbophilus NBRC 107929.</title>
        <authorList>
            <person name="Hosoyama A."/>
            <person name="Uohara A."/>
            <person name="Ohji S."/>
            <person name="Ichikawa N."/>
        </authorList>
    </citation>
    <scope>NUCLEOTIDE SEQUENCE [LARGE SCALE GENOMIC DNA]</scope>
    <source>
        <strain evidence="11 12">NBRC 107929</strain>
    </source>
</reference>
<feature type="domain" description="FAD/NAD(P)-binding" evidence="9">
    <location>
        <begin position="3"/>
        <end position="280"/>
    </location>
</feature>
<evidence type="ECO:0000256" key="8">
    <source>
        <dbReference type="ARBA" id="ARBA00023027"/>
    </source>
</evidence>
<keyword evidence="4" id="KW-0963">Cytoplasm</keyword>
<evidence type="ECO:0000256" key="1">
    <source>
        <dbReference type="ARBA" id="ARBA00001974"/>
    </source>
</evidence>
<dbReference type="Pfam" id="PF07992">
    <property type="entry name" value="Pyr_redox_2"/>
    <property type="match status" value="1"/>
</dbReference>
<comment type="cofactor">
    <cofactor evidence="1">
        <name>FAD</name>
        <dbReference type="ChEBI" id="CHEBI:57692"/>
    </cofactor>
</comment>